<keyword evidence="3" id="KW-0547">Nucleotide-binding</keyword>
<accession>A0AA35W2Y0</accession>
<dbReference type="PANTHER" id="PTHR42781">
    <property type="entry name" value="SPERMIDINE/PUTRESCINE IMPORT ATP-BINDING PROTEIN POTA"/>
    <property type="match status" value="1"/>
</dbReference>
<feature type="domain" description="Mop" evidence="6">
    <location>
        <begin position="303"/>
        <end position="368"/>
    </location>
</feature>
<dbReference type="SUPFAM" id="SSF50331">
    <property type="entry name" value="MOP-like"/>
    <property type="match status" value="1"/>
</dbReference>
<dbReference type="Pfam" id="PF13419">
    <property type="entry name" value="HAD_2"/>
    <property type="match status" value="1"/>
</dbReference>
<dbReference type="InterPro" id="IPR008995">
    <property type="entry name" value="Mo/tungstate-bd_C_term_dom"/>
</dbReference>
<keyword evidence="4 7" id="KW-0067">ATP-binding</keyword>
<proteinExistence type="predicted"/>
<organism evidence="7 8">
    <name type="scientific">Geodia barretti</name>
    <name type="common">Barrett's horny sponge</name>
    <dbReference type="NCBI Taxonomy" id="519541"/>
    <lineage>
        <taxon>Eukaryota</taxon>
        <taxon>Metazoa</taxon>
        <taxon>Porifera</taxon>
        <taxon>Demospongiae</taxon>
        <taxon>Heteroscleromorpha</taxon>
        <taxon>Tetractinellida</taxon>
        <taxon>Astrophorina</taxon>
        <taxon>Geodiidae</taxon>
        <taxon>Geodia</taxon>
    </lineage>
</organism>
<dbReference type="InterPro" id="IPR003439">
    <property type="entry name" value="ABC_transporter-like_ATP-bd"/>
</dbReference>
<dbReference type="Gene3D" id="1.10.150.240">
    <property type="entry name" value="Putative phosphatase, domain 2"/>
    <property type="match status" value="1"/>
</dbReference>
<dbReference type="Gene3D" id="3.40.50.300">
    <property type="entry name" value="P-loop containing nucleotide triphosphate hydrolases"/>
    <property type="match status" value="1"/>
</dbReference>
<dbReference type="SMART" id="SM00382">
    <property type="entry name" value="AAA"/>
    <property type="match status" value="1"/>
</dbReference>
<keyword evidence="1" id="KW-0813">Transport</keyword>
<reference evidence="7" key="1">
    <citation type="submission" date="2023-03" db="EMBL/GenBank/DDBJ databases">
        <authorList>
            <person name="Steffen K."/>
            <person name="Cardenas P."/>
        </authorList>
    </citation>
    <scope>NUCLEOTIDE SEQUENCE</scope>
</reference>
<dbReference type="SUPFAM" id="SSF52540">
    <property type="entry name" value="P-loop containing nucleoside triphosphate hydrolases"/>
    <property type="match status" value="1"/>
</dbReference>
<dbReference type="GO" id="GO:0015689">
    <property type="term" value="P:molybdate ion transport"/>
    <property type="evidence" value="ECO:0007669"/>
    <property type="project" value="InterPro"/>
</dbReference>
<evidence type="ECO:0000259" key="6">
    <source>
        <dbReference type="PROSITE" id="PS51866"/>
    </source>
</evidence>
<dbReference type="InterPro" id="IPR005116">
    <property type="entry name" value="Transp-assoc_OB_typ1"/>
</dbReference>
<evidence type="ECO:0000256" key="4">
    <source>
        <dbReference type="ARBA" id="ARBA00022840"/>
    </source>
</evidence>
<evidence type="ECO:0000259" key="5">
    <source>
        <dbReference type="PROSITE" id="PS50893"/>
    </source>
</evidence>
<dbReference type="AlphaFoldDB" id="A0AA35W2Y0"/>
<dbReference type="InterPro" id="IPR036412">
    <property type="entry name" value="HAD-like_sf"/>
</dbReference>
<dbReference type="PANTHER" id="PTHR42781:SF4">
    <property type="entry name" value="SPERMIDINE_PUTRESCINE IMPORT ATP-BINDING PROTEIN POTA"/>
    <property type="match status" value="1"/>
</dbReference>
<dbReference type="PROSITE" id="PS50893">
    <property type="entry name" value="ABC_TRANSPORTER_2"/>
    <property type="match status" value="1"/>
</dbReference>
<dbReference type="SUPFAM" id="SSF56784">
    <property type="entry name" value="HAD-like"/>
    <property type="match status" value="1"/>
</dbReference>
<dbReference type="PROSITE" id="PS51866">
    <property type="entry name" value="MOP"/>
    <property type="match status" value="1"/>
</dbReference>
<evidence type="ECO:0000256" key="2">
    <source>
        <dbReference type="ARBA" id="ARBA00022505"/>
    </source>
</evidence>
<evidence type="ECO:0000313" key="8">
    <source>
        <dbReference type="Proteomes" id="UP001174909"/>
    </source>
</evidence>
<evidence type="ECO:0000313" key="7">
    <source>
        <dbReference type="EMBL" id="CAI7989396.1"/>
    </source>
</evidence>
<dbReference type="InterPro" id="IPR041492">
    <property type="entry name" value="HAD_2"/>
</dbReference>
<dbReference type="GO" id="GO:0005524">
    <property type="term" value="F:ATP binding"/>
    <property type="evidence" value="ECO:0007669"/>
    <property type="project" value="UniProtKB-KW"/>
</dbReference>
<evidence type="ECO:0000256" key="1">
    <source>
        <dbReference type="ARBA" id="ARBA00022448"/>
    </source>
</evidence>
<dbReference type="Proteomes" id="UP001174909">
    <property type="component" value="Unassembled WGS sequence"/>
</dbReference>
<protein>
    <submittedName>
        <fullName evidence="7">Molybdate/tungstate import ATP-binding protein WtpC</fullName>
    </submittedName>
</protein>
<dbReference type="InterPro" id="IPR023198">
    <property type="entry name" value="PGP-like_dom2"/>
</dbReference>
<dbReference type="Gene3D" id="2.40.50.100">
    <property type="match status" value="1"/>
</dbReference>
<dbReference type="InterPro" id="IPR050093">
    <property type="entry name" value="ABC_SmlMolc_Importer"/>
</dbReference>
<keyword evidence="8" id="KW-1185">Reference proteome</keyword>
<dbReference type="InterPro" id="IPR003593">
    <property type="entry name" value="AAA+_ATPase"/>
</dbReference>
<feature type="domain" description="ABC transporter" evidence="5">
    <location>
        <begin position="1"/>
        <end position="242"/>
    </location>
</feature>
<dbReference type="InterPro" id="IPR027417">
    <property type="entry name" value="P-loop_NTPase"/>
</dbReference>
<name>A0AA35W2Y0_GEOBA</name>
<dbReference type="EMBL" id="CASHTH010000031">
    <property type="protein sequence ID" value="CAI7989396.1"/>
    <property type="molecule type" value="Genomic_DNA"/>
</dbReference>
<sequence length="496" mass="53732">MENAAASGQFEVKIGDFSLQLALEVDSGRILVLFGPSGAGKSTALRTMAGLVRPEAGWITIAGHTVYSDGSGPGGQSIWVPPHRRSLGYVTQENHVFPHLTVSQNIGYGLKDRKSSAARHRVGALIDALHLDGLAERRAWQLSGGQQQRTALARALAPEPALLLLDEPFASLDMELRRELGAELRNTIRRLSVPAILVTHSREEALGLGDTVQIIDDGKTVAVGQPLSMLEQPGQGRVARLVGVENLLEMEVVERLPQDGTMVCAAGGGSLETPLADGLAVGDAVTVGIRASDIILASGPLPQSSARNTWSGVVTDVQMRPPGYQVTLECEGIQLRCHITGASLEAMNIQAGMALWAIFKASSCFFVEQFDRFGRIDVTSIIGEREPRNYPTDSHEEQPDMPGYKGILFDMDGVLVDSEPLFHKAVNMMVERCGAAPITEEENNRYLLGSTVEETWVRVKELRSIPQSPRELLAGYNEVVKEVLRTDLTRGRVFAS</sequence>
<evidence type="ECO:0000256" key="3">
    <source>
        <dbReference type="ARBA" id="ARBA00022741"/>
    </source>
</evidence>
<dbReference type="GO" id="GO:0016887">
    <property type="term" value="F:ATP hydrolysis activity"/>
    <property type="evidence" value="ECO:0007669"/>
    <property type="project" value="InterPro"/>
</dbReference>
<keyword evidence="2" id="KW-0500">Molybdenum</keyword>
<dbReference type="InterPro" id="IPR004606">
    <property type="entry name" value="Mop_domain"/>
</dbReference>
<dbReference type="Pfam" id="PF03459">
    <property type="entry name" value="TOBE"/>
    <property type="match status" value="1"/>
</dbReference>
<gene>
    <name evidence="7" type="ORF">GBAR_LOCUS199</name>
</gene>
<dbReference type="Pfam" id="PF00005">
    <property type="entry name" value="ABC_tran"/>
    <property type="match status" value="1"/>
</dbReference>
<comment type="caution">
    <text evidence="7">The sequence shown here is derived from an EMBL/GenBank/DDBJ whole genome shotgun (WGS) entry which is preliminary data.</text>
</comment>